<dbReference type="SUPFAM" id="SSF48452">
    <property type="entry name" value="TPR-like"/>
    <property type="match status" value="1"/>
</dbReference>
<dbReference type="Proteomes" id="UP001326613">
    <property type="component" value="Chromosome"/>
</dbReference>
<proteinExistence type="inferred from homology"/>
<evidence type="ECO:0000256" key="2">
    <source>
        <dbReference type="ARBA" id="ARBA00022723"/>
    </source>
</evidence>
<keyword evidence="1 6" id="KW-0645">Protease</keyword>
<evidence type="ECO:0000256" key="4">
    <source>
        <dbReference type="ARBA" id="ARBA00022833"/>
    </source>
</evidence>
<evidence type="ECO:0000256" key="6">
    <source>
        <dbReference type="RuleBase" id="RU003983"/>
    </source>
</evidence>
<feature type="domain" description="Peptidase M48" evidence="7">
    <location>
        <begin position="25"/>
        <end position="211"/>
    </location>
</feature>
<evidence type="ECO:0000259" key="7">
    <source>
        <dbReference type="Pfam" id="PF01435"/>
    </source>
</evidence>
<evidence type="ECO:0000256" key="3">
    <source>
        <dbReference type="ARBA" id="ARBA00022801"/>
    </source>
</evidence>
<evidence type="ECO:0000313" key="9">
    <source>
        <dbReference type="Proteomes" id="UP001326613"/>
    </source>
</evidence>
<comment type="cofactor">
    <cofactor evidence="6">
        <name>Zn(2+)</name>
        <dbReference type="ChEBI" id="CHEBI:29105"/>
    </cofactor>
    <text evidence="6">Binds 1 zinc ion per subunit.</text>
</comment>
<dbReference type="Gene3D" id="1.25.40.10">
    <property type="entry name" value="Tetratricopeptide repeat domain"/>
    <property type="match status" value="1"/>
</dbReference>
<dbReference type="InterPro" id="IPR001915">
    <property type="entry name" value="Peptidase_M48"/>
</dbReference>
<evidence type="ECO:0000313" key="8">
    <source>
        <dbReference type="EMBL" id="WPY00454.1"/>
    </source>
</evidence>
<dbReference type="PANTHER" id="PTHR22726">
    <property type="entry name" value="METALLOENDOPEPTIDASE OMA1"/>
    <property type="match status" value="1"/>
</dbReference>
<evidence type="ECO:0000256" key="5">
    <source>
        <dbReference type="ARBA" id="ARBA00023049"/>
    </source>
</evidence>
<dbReference type="EMBL" id="CP112932">
    <property type="protein sequence ID" value="WPY00454.1"/>
    <property type="molecule type" value="Genomic_DNA"/>
</dbReference>
<dbReference type="InterPro" id="IPR011990">
    <property type="entry name" value="TPR-like_helical_dom_sf"/>
</dbReference>
<dbReference type="PANTHER" id="PTHR22726:SF1">
    <property type="entry name" value="METALLOENDOPEPTIDASE OMA1, MITOCHONDRIAL"/>
    <property type="match status" value="1"/>
</dbReference>
<keyword evidence="9" id="KW-1185">Reference proteome</keyword>
<dbReference type="InterPro" id="IPR051156">
    <property type="entry name" value="Mito/Outer_Membr_Metalloprot"/>
</dbReference>
<dbReference type="CDD" id="cd07332">
    <property type="entry name" value="M48C_Oma1_like"/>
    <property type="match status" value="1"/>
</dbReference>
<keyword evidence="3 6" id="KW-0378">Hydrolase</keyword>
<dbReference type="GO" id="GO:0008233">
    <property type="term" value="F:peptidase activity"/>
    <property type="evidence" value="ECO:0007669"/>
    <property type="project" value="UniProtKB-KW"/>
</dbReference>
<sequence>MLQNILLFLLSIIVPITTIGNNIIRDSEIEETIRAIADPIIRAAKLEVKIYLVNSNELNAFTAGGNQIYIYSGLISKFPEIDVIRGVIAHEIGHIVGRHVVRQAENIDIYNKVALSSIAVGLASSLSGNVELASAMVLGGIHFSERSLLSYSRGFESAADQTALRLLESSGNSCKGMISFFEYMEQQHHGTFVNPYDQTHPSSRERLVLLRNFYQKSKFKNSSNAADLEYKFARSAAKLLAFTIDPKKLSDNQLQEYNSEIRHYIKAIIYFRMSDFNNSILHIDQLLALKPNDPFYNELKGQILFEFGKKEALTFYTIAAKLRPNDLLIKLGQAIVGITIYEHQAEKMQTFYQSLQRIAEKENDNPVVLYYLAVYYEQTGRQAESLLSLAMLAYKTGNVLEAQRLARAAIKGFKLHSPNWYKANDIIVSETKEQ</sequence>
<evidence type="ECO:0000256" key="1">
    <source>
        <dbReference type="ARBA" id="ARBA00022670"/>
    </source>
</evidence>
<accession>A0ABZ0UQZ0</accession>
<reference evidence="8 9" key="1">
    <citation type="submission" date="2022-10" db="EMBL/GenBank/DDBJ databases">
        <title>Host association and intracellularity evolved multiple times independently in the Rickettsiales.</title>
        <authorList>
            <person name="Castelli M."/>
            <person name="Nardi T."/>
            <person name="Gammuto L."/>
            <person name="Bellinzona G."/>
            <person name="Sabaneyeva E."/>
            <person name="Potekhin A."/>
            <person name="Serra V."/>
            <person name="Petroni G."/>
            <person name="Sassera D."/>
        </authorList>
    </citation>
    <scope>NUCLEOTIDE SEQUENCE [LARGE SCALE GENOMIC DNA]</scope>
    <source>
        <strain evidence="8 9">Kr 154-4</strain>
    </source>
</reference>
<dbReference type="RefSeq" id="WP_323738519.1">
    <property type="nucleotide sequence ID" value="NZ_CP112932.1"/>
</dbReference>
<keyword evidence="4 6" id="KW-0862">Zinc</keyword>
<comment type="similarity">
    <text evidence="6">Belongs to the peptidase M48 family.</text>
</comment>
<keyword evidence="5 6" id="KW-0482">Metalloprotease</keyword>
<name>A0ABZ0UQZ0_9RICK</name>
<keyword evidence="2" id="KW-0479">Metal-binding</keyword>
<organism evidence="8 9">
    <name type="scientific">Candidatus Trichorickettsia mobilis</name>
    <dbReference type="NCBI Taxonomy" id="1346319"/>
    <lineage>
        <taxon>Bacteria</taxon>
        <taxon>Pseudomonadati</taxon>
        <taxon>Pseudomonadota</taxon>
        <taxon>Alphaproteobacteria</taxon>
        <taxon>Rickettsiales</taxon>
        <taxon>Rickettsiaceae</taxon>
        <taxon>Rickettsieae</taxon>
        <taxon>Candidatus Trichorickettsia</taxon>
    </lineage>
</organism>
<dbReference type="GO" id="GO:0006508">
    <property type="term" value="P:proteolysis"/>
    <property type="evidence" value="ECO:0007669"/>
    <property type="project" value="UniProtKB-KW"/>
</dbReference>
<dbReference type="Pfam" id="PF01435">
    <property type="entry name" value="Peptidase_M48"/>
    <property type="match status" value="1"/>
</dbReference>
<gene>
    <name evidence="8" type="ORF">Trichorick_00331</name>
</gene>
<dbReference type="Gene3D" id="3.30.2010.10">
    <property type="entry name" value="Metalloproteases ('zincins'), catalytic domain"/>
    <property type="match status" value="1"/>
</dbReference>
<protein>
    <submittedName>
        <fullName evidence="8">YfgC superfamily TPR repeat-containing Zn protease</fullName>
    </submittedName>
</protein>